<proteinExistence type="predicted"/>
<protein>
    <submittedName>
        <fullName evidence="1">Uncharacterized protein</fullName>
    </submittedName>
</protein>
<sequence>MTEKPIPLTAKSNLEDTQSTIIGFLQLCFIISHETSGWSIVPAMINSDSIENYFCQQSGKFNGLNTHPTALQYQRNASMYYSDNPHYLRKVTLGD</sequence>
<name>A0A9D4RAI7_DREPO</name>
<dbReference type="EMBL" id="JAIWYP010000002">
    <property type="protein sequence ID" value="KAH3860323.1"/>
    <property type="molecule type" value="Genomic_DNA"/>
</dbReference>
<reference evidence="1" key="2">
    <citation type="submission" date="2020-11" db="EMBL/GenBank/DDBJ databases">
        <authorList>
            <person name="McCartney M.A."/>
            <person name="Auch B."/>
            <person name="Kono T."/>
            <person name="Mallez S."/>
            <person name="Becker A."/>
            <person name="Gohl D.M."/>
            <person name="Silverstein K.A.T."/>
            <person name="Koren S."/>
            <person name="Bechman K.B."/>
            <person name="Herman A."/>
            <person name="Abrahante J.E."/>
            <person name="Garbe J."/>
        </authorList>
    </citation>
    <scope>NUCLEOTIDE SEQUENCE</scope>
    <source>
        <strain evidence="1">Duluth1</strain>
        <tissue evidence="1">Whole animal</tissue>
    </source>
</reference>
<gene>
    <name evidence="1" type="ORF">DPMN_023221</name>
</gene>
<dbReference type="Proteomes" id="UP000828390">
    <property type="component" value="Unassembled WGS sequence"/>
</dbReference>
<comment type="caution">
    <text evidence="1">The sequence shown here is derived from an EMBL/GenBank/DDBJ whole genome shotgun (WGS) entry which is preliminary data.</text>
</comment>
<evidence type="ECO:0000313" key="1">
    <source>
        <dbReference type="EMBL" id="KAH3860323.1"/>
    </source>
</evidence>
<keyword evidence="2" id="KW-1185">Reference proteome</keyword>
<accession>A0A9D4RAI7</accession>
<organism evidence="1 2">
    <name type="scientific">Dreissena polymorpha</name>
    <name type="common">Zebra mussel</name>
    <name type="synonym">Mytilus polymorpha</name>
    <dbReference type="NCBI Taxonomy" id="45954"/>
    <lineage>
        <taxon>Eukaryota</taxon>
        <taxon>Metazoa</taxon>
        <taxon>Spiralia</taxon>
        <taxon>Lophotrochozoa</taxon>
        <taxon>Mollusca</taxon>
        <taxon>Bivalvia</taxon>
        <taxon>Autobranchia</taxon>
        <taxon>Heteroconchia</taxon>
        <taxon>Euheterodonta</taxon>
        <taxon>Imparidentia</taxon>
        <taxon>Neoheterodontei</taxon>
        <taxon>Myida</taxon>
        <taxon>Dreissenoidea</taxon>
        <taxon>Dreissenidae</taxon>
        <taxon>Dreissena</taxon>
    </lineage>
</organism>
<dbReference type="AlphaFoldDB" id="A0A9D4RAI7"/>
<evidence type="ECO:0000313" key="2">
    <source>
        <dbReference type="Proteomes" id="UP000828390"/>
    </source>
</evidence>
<reference evidence="1" key="1">
    <citation type="journal article" date="2019" name="bioRxiv">
        <title>The Genome of the Zebra Mussel, Dreissena polymorpha: A Resource for Invasive Species Research.</title>
        <authorList>
            <person name="McCartney M.A."/>
            <person name="Auch B."/>
            <person name="Kono T."/>
            <person name="Mallez S."/>
            <person name="Zhang Y."/>
            <person name="Obille A."/>
            <person name="Becker A."/>
            <person name="Abrahante J.E."/>
            <person name="Garbe J."/>
            <person name="Badalamenti J.P."/>
            <person name="Herman A."/>
            <person name="Mangelson H."/>
            <person name="Liachko I."/>
            <person name="Sullivan S."/>
            <person name="Sone E.D."/>
            <person name="Koren S."/>
            <person name="Silverstein K.A.T."/>
            <person name="Beckman K.B."/>
            <person name="Gohl D.M."/>
        </authorList>
    </citation>
    <scope>NUCLEOTIDE SEQUENCE</scope>
    <source>
        <strain evidence="1">Duluth1</strain>
        <tissue evidence="1">Whole animal</tissue>
    </source>
</reference>